<protein>
    <recommendedName>
        <fullName evidence="6">DUF4842 domain-containing protein</fullName>
    </recommendedName>
</protein>
<dbReference type="EMBL" id="ADMC01000021">
    <property type="protein sequence ID" value="EHP47953.1"/>
    <property type="molecule type" value="Genomic_DNA"/>
</dbReference>
<dbReference type="AlphaFoldDB" id="H1DGG9"/>
<evidence type="ECO:0000313" key="4">
    <source>
        <dbReference type="EMBL" id="EHP47953.1"/>
    </source>
</evidence>
<dbReference type="InterPro" id="IPR032295">
    <property type="entry name" value="DUF4842"/>
</dbReference>
<evidence type="ECO:0000313" key="5">
    <source>
        <dbReference type="Proteomes" id="UP000004892"/>
    </source>
</evidence>
<dbReference type="GeneID" id="98068928"/>
<feature type="chain" id="PRO_5003548921" description="DUF4842 domain-containing protein" evidence="1">
    <location>
        <begin position="23"/>
        <end position="649"/>
    </location>
</feature>
<comment type="caution">
    <text evidence="4">The sequence shown here is derived from an EMBL/GenBank/DDBJ whole genome shotgun (WGS) entry which is preliminary data.</text>
</comment>
<feature type="signal peptide" evidence="1">
    <location>
        <begin position="1"/>
        <end position="22"/>
    </location>
</feature>
<feature type="domain" description="DUF4842" evidence="3">
    <location>
        <begin position="469"/>
        <end position="641"/>
    </location>
</feature>
<organism evidence="4 5">
    <name type="scientific">Odoribacter laneus YIT 12061</name>
    <dbReference type="NCBI Taxonomy" id="742817"/>
    <lineage>
        <taxon>Bacteria</taxon>
        <taxon>Pseudomonadati</taxon>
        <taxon>Bacteroidota</taxon>
        <taxon>Bacteroidia</taxon>
        <taxon>Bacteroidales</taxon>
        <taxon>Odoribacteraceae</taxon>
        <taxon>Odoribacter</taxon>
    </lineage>
</organism>
<keyword evidence="5" id="KW-1185">Reference proteome</keyword>
<keyword evidence="1" id="KW-0732">Signal</keyword>
<accession>H1DGG9</accession>
<evidence type="ECO:0000259" key="3">
    <source>
        <dbReference type="Pfam" id="PF16130"/>
    </source>
</evidence>
<proteinExistence type="predicted"/>
<dbReference type="InterPro" id="IPR031025">
    <property type="entry name" value="LruC_dom"/>
</dbReference>
<dbReference type="InterPro" id="IPR025193">
    <property type="entry name" value="DUF4114"/>
</dbReference>
<evidence type="ECO:0008006" key="6">
    <source>
        <dbReference type="Google" id="ProtNLM"/>
    </source>
</evidence>
<evidence type="ECO:0000259" key="2">
    <source>
        <dbReference type="Pfam" id="PF13448"/>
    </source>
</evidence>
<dbReference type="HOGENOM" id="CLU_026148_0_0_10"/>
<feature type="domain" description="DUF4114" evidence="2">
    <location>
        <begin position="329"/>
        <end position="402"/>
    </location>
</feature>
<gene>
    <name evidence="4" type="ORF">HMPREF9449_01355</name>
</gene>
<dbReference type="STRING" id="742817.HMPREF9449_01355"/>
<name>H1DGG9_9BACT</name>
<evidence type="ECO:0000256" key="1">
    <source>
        <dbReference type="SAM" id="SignalP"/>
    </source>
</evidence>
<reference evidence="4 5" key="1">
    <citation type="submission" date="2012-01" db="EMBL/GenBank/DDBJ databases">
        <title>The Genome Sequence of Odoribacter laneus YIT 12061.</title>
        <authorList>
            <consortium name="The Broad Institute Genome Sequencing Platform"/>
            <person name="Earl A."/>
            <person name="Ward D."/>
            <person name="Feldgarden M."/>
            <person name="Gevers D."/>
            <person name="Morotomi M."/>
            <person name="Young S.K."/>
            <person name="Zeng Q."/>
            <person name="Gargeya S."/>
            <person name="Fitzgerald M."/>
            <person name="Haas B."/>
            <person name="Abouelleil A."/>
            <person name="Alvarado L."/>
            <person name="Arachchi H.M."/>
            <person name="Berlin A."/>
            <person name="Chapman S.B."/>
            <person name="Gearin G."/>
            <person name="Goldberg J."/>
            <person name="Griggs A."/>
            <person name="Gujja S."/>
            <person name="Hansen M."/>
            <person name="Heiman D."/>
            <person name="Howarth C."/>
            <person name="Larimer J."/>
            <person name="Lui A."/>
            <person name="MacDonald P.J.P."/>
            <person name="McCowen C."/>
            <person name="Montmayeur A."/>
            <person name="Murphy C."/>
            <person name="Neiman D."/>
            <person name="Pearson M."/>
            <person name="Priest M."/>
            <person name="Roberts A."/>
            <person name="Saif S."/>
            <person name="Shea T."/>
            <person name="Sisk P."/>
            <person name="Stolte C."/>
            <person name="Sykes S."/>
            <person name="Wortman J."/>
            <person name="Nusbaum C."/>
            <person name="Birren B."/>
        </authorList>
    </citation>
    <scope>NUCLEOTIDE SEQUENCE [LARGE SCALE GENOMIC DNA]</scope>
    <source>
        <strain evidence="4 5">YIT 12061</strain>
    </source>
</reference>
<dbReference type="eggNOG" id="COG3391">
    <property type="taxonomic scope" value="Bacteria"/>
</dbReference>
<dbReference type="NCBIfam" id="TIGR04456">
    <property type="entry name" value="LruC_dom"/>
    <property type="match status" value="1"/>
</dbReference>
<dbReference type="Pfam" id="PF16130">
    <property type="entry name" value="DUF4842"/>
    <property type="match status" value="1"/>
</dbReference>
<sequence>MKQNKLLMILTAVFVILSSLLAGCTHDDVYDPNRGKNPLPDPNEIFGFGMREEINLYVNYDSPGIKALIEVYDENPLASENNEREKKEGVEALFKIYTDENGKFEGKMNIPAAVNTVYLYTGTWGLPGCLKLEVKDGSVRFDITHSQSSAPKAVTRAYHFPGKAPYLIDGKRNLYSLCKWGAFGDLTYDPATFEPIKDYITETSWVGEESVGDFVSRLQYFLVGGRPGSQVDNSAYVKGPETTNLHLSKEASVDVVFVNRDAAYNNTFGYYYYKGDNVDVKTVKKYIVFPNVSITPSYNEQFYRILRCGDKVRLKFFGEDGNAAASDKFPAGYTIGWFIYADGFDSSFFELADEIKENAPLITSNDVKQNYITLSDQKSGKLIIGVEDGGNKSYCDLLFYTEASPMEAVEDPNRPDIDPNVPTDKPDEIETVSGTLAFEDIWPSGGDYDMNDVVIEYARKVSFNKNNIVTKIEDCFTPVHDGALFKNAFAYQIDPDQWGKVSSADGVQTENVTSSIIVTDNVKIAQLKTFSITRDFGAGQGFNKKDLKEYNPYIIVKYIPGQPNRTEVHLPKHEATSMVDPELIGSKKDMYYVDREGKYPFAIDIPKLGFTVVTETQRIDSEYPDFIKWADSEGQKYKDWYNHYTGPNK</sequence>
<dbReference type="RefSeq" id="WP_009136503.1">
    <property type="nucleotide sequence ID" value="NZ_JH594596.1"/>
</dbReference>
<dbReference type="Proteomes" id="UP000004892">
    <property type="component" value="Unassembled WGS sequence"/>
</dbReference>
<dbReference type="PROSITE" id="PS51257">
    <property type="entry name" value="PROKAR_LIPOPROTEIN"/>
    <property type="match status" value="1"/>
</dbReference>
<dbReference type="Pfam" id="PF13448">
    <property type="entry name" value="DUF4114"/>
    <property type="match status" value="1"/>
</dbReference>
<dbReference type="PATRIC" id="fig|742817.3.peg.1438"/>